<feature type="compositionally biased region" description="Basic and acidic residues" evidence="1">
    <location>
        <begin position="72"/>
        <end position="92"/>
    </location>
</feature>
<proteinExistence type="predicted"/>
<accession>A0A7R9MB61</accession>
<sequence length="107" mass="12126">NLGSDENSRDNVDLSPKSNNSDANFNEDLDKSFYNSVKSFDNKTSINEIVDTLSGNESSIDDKIQKLYEECRDDDRKNETIDGKEGNNERKNQCKSPVTVRQMAVQD</sequence>
<name>A0A7R9MB61_9ACAR</name>
<dbReference type="EMBL" id="OC926797">
    <property type="protein sequence ID" value="CAD7656903.1"/>
    <property type="molecule type" value="Genomic_DNA"/>
</dbReference>
<evidence type="ECO:0000313" key="3">
    <source>
        <dbReference type="Proteomes" id="UP000728032"/>
    </source>
</evidence>
<reference evidence="2" key="1">
    <citation type="submission" date="2020-11" db="EMBL/GenBank/DDBJ databases">
        <authorList>
            <person name="Tran Van P."/>
        </authorList>
    </citation>
    <scope>NUCLEOTIDE SEQUENCE</scope>
</reference>
<protein>
    <submittedName>
        <fullName evidence="2">Uncharacterized protein</fullName>
    </submittedName>
</protein>
<evidence type="ECO:0000313" key="2">
    <source>
        <dbReference type="EMBL" id="CAD7656903.1"/>
    </source>
</evidence>
<feature type="region of interest" description="Disordered" evidence="1">
    <location>
        <begin position="72"/>
        <end position="107"/>
    </location>
</feature>
<organism evidence="2">
    <name type="scientific">Oppiella nova</name>
    <dbReference type="NCBI Taxonomy" id="334625"/>
    <lineage>
        <taxon>Eukaryota</taxon>
        <taxon>Metazoa</taxon>
        <taxon>Ecdysozoa</taxon>
        <taxon>Arthropoda</taxon>
        <taxon>Chelicerata</taxon>
        <taxon>Arachnida</taxon>
        <taxon>Acari</taxon>
        <taxon>Acariformes</taxon>
        <taxon>Sarcoptiformes</taxon>
        <taxon>Oribatida</taxon>
        <taxon>Brachypylina</taxon>
        <taxon>Oppioidea</taxon>
        <taxon>Oppiidae</taxon>
        <taxon>Oppiella</taxon>
    </lineage>
</organism>
<dbReference type="EMBL" id="CAJPVJ010011972">
    <property type="protein sequence ID" value="CAG2174090.1"/>
    <property type="molecule type" value="Genomic_DNA"/>
</dbReference>
<evidence type="ECO:0000256" key="1">
    <source>
        <dbReference type="SAM" id="MobiDB-lite"/>
    </source>
</evidence>
<feature type="region of interest" description="Disordered" evidence="1">
    <location>
        <begin position="1"/>
        <end position="28"/>
    </location>
</feature>
<dbReference type="Proteomes" id="UP000728032">
    <property type="component" value="Unassembled WGS sequence"/>
</dbReference>
<dbReference type="AlphaFoldDB" id="A0A7R9MB61"/>
<feature type="non-terminal residue" evidence="2">
    <location>
        <position position="107"/>
    </location>
</feature>
<keyword evidence="3" id="KW-1185">Reference proteome</keyword>
<gene>
    <name evidence="2" type="ORF">ONB1V03_LOCUS13539</name>
</gene>
<feature type="compositionally biased region" description="Basic and acidic residues" evidence="1">
    <location>
        <begin position="1"/>
        <end position="12"/>
    </location>
</feature>